<evidence type="ECO:0000256" key="3">
    <source>
        <dbReference type="ARBA" id="ARBA00022490"/>
    </source>
</evidence>
<dbReference type="EMBL" id="KZ992307">
    <property type="protein sequence ID" value="RKP22284.1"/>
    <property type="molecule type" value="Genomic_DNA"/>
</dbReference>
<name>A0A4P9YRC5_9FUNG</name>
<dbReference type="GO" id="GO:0005634">
    <property type="term" value="C:nucleus"/>
    <property type="evidence" value="ECO:0007669"/>
    <property type="project" value="UniProtKB-SubCell"/>
</dbReference>
<keyword evidence="6" id="KW-0788">Thiol protease</keyword>
<proteinExistence type="inferred from homology"/>
<comment type="subcellular location">
    <subcellularLocation>
        <location evidence="10">Nucleus</location>
    </subcellularLocation>
    <subcellularLocation>
        <location evidence="10">Cytoplasm</location>
    </subcellularLocation>
</comment>
<keyword evidence="5 10" id="KW-0378">Hydrolase</keyword>
<keyword evidence="7" id="KW-0653">Protein transport</keyword>
<dbReference type="PANTHER" id="PTHR22624:SF49">
    <property type="entry name" value="CYSTEINE PROTEASE"/>
    <property type="match status" value="1"/>
</dbReference>
<dbReference type="InterPro" id="IPR005078">
    <property type="entry name" value="Peptidase_C54"/>
</dbReference>
<gene>
    <name evidence="12" type="ORF">SYNPS1DRAFT_20262</name>
</gene>
<dbReference type="GO" id="GO:0004197">
    <property type="term" value="F:cysteine-type endopeptidase activity"/>
    <property type="evidence" value="ECO:0007669"/>
    <property type="project" value="TreeGrafter"/>
</dbReference>
<dbReference type="GO" id="GO:0000423">
    <property type="term" value="P:mitophagy"/>
    <property type="evidence" value="ECO:0007669"/>
    <property type="project" value="TreeGrafter"/>
</dbReference>
<protein>
    <recommendedName>
        <fullName evidence="10">Cysteine protease</fullName>
        <ecNumber evidence="10">3.4.22.-</ecNumber>
    </recommendedName>
</protein>
<keyword evidence="3 10" id="KW-0963">Cytoplasm</keyword>
<keyword evidence="8" id="KW-0072">Autophagy</keyword>
<comment type="function">
    <text evidence="10">Required for selective autophagic degradation of the nucleus (nucleophagy) as well as for mitophagy which contributes to regulate mitochondrial quantity and quality by eliminating the mitochondria to a basal level to fulfill cellular energy requirements and preventing excess ROS production.</text>
</comment>
<dbReference type="OrthoDB" id="5598735at2759"/>
<evidence type="ECO:0000259" key="11">
    <source>
        <dbReference type="Pfam" id="PF03416"/>
    </source>
</evidence>
<dbReference type="EC" id="3.4.22.-" evidence="10"/>
<keyword evidence="10" id="KW-0539">Nucleus</keyword>
<evidence type="ECO:0000256" key="1">
    <source>
        <dbReference type="ARBA" id="ARBA00010958"/>
    </source>
</evidence>
<dbReference type="GO" id="GO:0000045">
    <property type="term" value="P:autophagosome assembly"/>
    <property type="evidence" value="ECO:0007669"/>
    <property type="project" value="TreeGrafter"/>
</dbReference>
<keyword evidence="2" id="KW-0813">Transport</keyword>
<dbReference type="GO" id="GO:0019786">
    <property type="term" value="F:protein-phosphatidylethanolamide deconjugating activity"/>
    <property type="evidence" value="ECO:0007669"/>
    <property type="project" value="InterPro"/>
</dbReference>
<dbReference type="GO" id="GO:0035973">
    <property type="term" value="P:aggrephagy"/>
    <property type="evidence" value="ECO:0007669"/>
    <property type="project" value="TreeGrafter"/>
</dbReference>
<reference evidence="13" key="1">
    <citation type="journal article" date="2018" name="Nat. Microbiol.">
        <title>Leveraging single-cell genomics to expand the fungal tree of life.</title>
        <authorList>
            <person name="Ahrendt S.R."/>
            <person name="Quandt C.A."/>
            <person name="Ciobanu D."/>
            <person name="Clum A."/>
            <person name="Salamov A."/>
            <person name="Andreopoulos B."/>
            <person name="Cheng J.F."/>
            <person name="Woyke T."/>
            <person name="Pelin A."/>
            <person name="Henrissat B."/>
            <person name="Reynolds N.K."/>
            <person name="Benny G.L."/>
            <person name="Smith M.E."/>
            <person name="James T.Y."/>
            <person name="Grigoriev I.V."/>
        </authorList>
    </citation>
    <scope>NUCLEOTIDE SEQUENCE [LARGE SCALE GENOMIC DNA]</scope>
    <source>
        <strain evidence="13">Benny S71-1</strain>
    </source>
</reference>
<evidence type="ECO:0000313" key="13">
    <source>
        <dbReference type="Proteomes" id="UP000278143"/>
    </source>
</evidence>
<dbReference type="InterPro" id="IPR046792">
    <property type="entry name" value="Peptidase_C54_cat"/>
</dbReference>
<evidence type="ECO:0000256" key="9">
    <source>
        <dbReference type="ARBA" id="ARBA00029362"/>
    </source>
</evidence>
<dbReference type="Pfam" id="PF03416">
    <property type="entry name" value="Peptidase_C54"/>
    <property type="match status" value="1"/>
</dbReference>
<dbReference type="AlphaFoldDB" id="A0A4P9YRC5"/>
<comment type="catalytic activity">
    <reaction evidence="9">
        <text>[protein]-C-terminal L-amino acid-glycyl-phosphatidylethanolamide + H2O = [protein]-C-terminal L-amino acid-glycine + a 1,2-diacyl-sn-glycero-3-phosphoethanolamine</text>
        <dbReference type="Rhea" id="RHEA:67548"/>
        <dbReference type="Rhea" id="RHEA-COMP:17323"/>
        <dbReference type="Rhea" id="RHEA-COMP:17324"/>
        <dbReference type="ChEBI" id="CHEBI:15377"/>
        <dbReference type="ChEBI" id="CHEBI:64612"/>
        <dbReference type="ChEBI" id="CHEBI:172940"/>
        <dbReference type="ChEBI" id="CHEBI:172941"/>
    </reaction>
    <physiologicalReaction direction="left-to-right" evidence="9">
        <dbReference type="Rhea" id="RHEA:67549"/>
    </physiologicalReaction>
</comment>
<keyword evidence="4 10" id="KW-0645">Protease</keyword>
<comment type="similarity">
    <text evidence="1 10">Belongs to the peptidase C54 family.</text>
</comment>
<dbReference type="GO" id="GO:0034727">
    <property type="term" value="P:piecemeal microautophagy of the nucleus"/>
    <property type="evidence" value="ECO:0007669"/>
    <property type="project" value="TreeGrafter"/>
</dbReference>
<evidence type="ECO:0000256" key="8">
    <source>
        <dbReference type="ARBA" id="ARBA00023006"/>
    </source>
</evidence>
<evidence type="ECO:0000256" key="7">
    <source>
        <dbReference type="ARBA" id="ARBA00022927"/>
    </source>
</evidence>
<feature type="non-terminal residue" evidence="12">
    <location>
        <position position="108"/>
    </location>
</feature>
<dbReference type="PANTHER" id="PTHR22624">
    <property type="entry name" value="CYSTEINE PROTEASE ATG4"/>
    <property type="match status" value="1"/>
</dbReference>
<accession>A0A4P9YRC5</accession>
<dbReference type="SUPFAM" id="SSF54001">
    <property type="entry name" value="Cysteine proteinases"/>
    <property type="match status" value="1"/>
</dbReference>
<dbReference type="Proteomes" id="UP000278143">
    <property type="component" value="Unassembled WGS sequence"/>
</dbReference>
<evidence type="ECO:0000256" key="5">
    <source>
        <dbReference type="ARBA" id="ARBA00022801"/>
    </source>
</evidence>
<organism evidence="12 13">
    <name type="scientific">Syncephalis pseudoplumigaleata</name>
    <dbReference type="NCBI Taxonomy" id="1712513"/>
    <lineage>
        <taxon>Eukaryota</taxon>
        <taxon>Fungi</taxon>
        <taxon>Fungi incertae sedis</taxon>
        <taxon>Zoopagomycota</taxon>
        <taxon>Zoopagomycotina</taxon>
        <taxon>Zoopagomycetes</taxon>
        <taxon>Zoopagales</taxon>
        <taxon>Piptocephalidaceae</taxon>
        <taxon>Syncephalis</taxon>
    </lineage>
</organism>
<evidence type="ECO:0000256" key="6">
    <source>
        <dbReference type="ARBA" id="ARBA00022807"/>
    </source>
</evidence>
<evidence type="ECO:0000256" key="10">
    <source>
        <dbReference type="RuleBase" id="RU363115"/>
    </source>
</evidence>
<dbReference type="GO" id="GO:0005737">
    <property type="term" value="C:cytoplasm"/>
    <property type="evidence" value="ECO:0007669"/>
    <property type="project" value="UniProtKB-SubCell"/>
</dbReference>
<sequence length="108" mass="12671">MSREFRLDFYSRIWCTYRSEFERIGETHYTSDAGWGCMLRTGQSLFAQALLFHHIGRGRLAWTGTRSTRIISWFYDHPEAPFSLHRIALLGEQHGKRVGEWFGPFTVA</sequence>
<evidence type="ECO:0000256" key="2">
    <source>
        <dbReference type="ARBA" id="ARBA00022448"/>
    </source>
</evidence>
<dbReference type="GO" id="GO:0016485">
    <property type="term" value="P:protein processing"/>
    <property type="evidence" value="ECO:0007669"/>
    <property type="project" value="TreeGrafter"/>
</dbReference>
<dbReference type="GO" id="GO:0015031">
    <property type="term" value="P:protein transport"/>
    <property type="evidence" value="ECO:0007669"/>
    <property type="project" value="UniProtKB-KW"/>
</dbReference>
<evidence type="ECO:0000313" key="12">
    <source>
        <dbReference type="EMBL" id="RKP22284.1"/>
    </source>
</evidence>
<keyword evidence="13" id="KW-1185">Reference proteome</keyword>
<feature type="domain" description="Peptidase C54 catalytic" evidence="11">
    <location>
        <begin position="3"/>
        <end position="108"/>
    </location>
</feature>
<dbReference type="InterPro" id="IPR038765">
    <property type="entry name" value="Papain-like_cys_pep_sf"/>
</dbReference>
<evidence type="ECO:0000256" key="4">
    <source>
        <dbReference type="ARBA" id="ARBA00022670"/>
    </source>
</evidence>